<evidence type="ECO:0000313" key="2">
    <source>
        <dbReference type="Proteomes" id="UP001419268"/>
    </source>
</evidence>
<gene>
    <name evidence="1" type="ORF">Scep_019291</name>
</gene>
<organism evidence="1 2">
    <name type="scientific">Stephania cephalantha</name>
    <dbReference type="NCBI Taxonomy" id="152367"/>
    <lineage>
        <taxon>Eukaryota</taxon>
        <taxon>Viridiplantae</taxon>
        <taxon>Streptophyta</taxon>
        <taxon>Embryophyta</taxon>
        <taxon>Tracheophyta</taxon>
        <taxon>Spermatophyta</taxon>
        <taxon>Magnoliopsida</taxon>
        <taxon>Ranunculales</taxon>
        <taxon>Menispermaceae</taxon>
        <taxon>Menispermoideae</taxon>
        <taxon>Cissampelideae</taxon>
        <taxon>Stephania</taxon>
    </lineage>
</organism>
<accession>A0AAP0NL74</accession>
<protein>
    <submittedName>
        <fullName evidence="1">Uncharacterized protein</fullName>
    </submittedName>
</protein>
<dbReference type="AlphaFoldDB" id="A0AAP0NL74"/>
<name>A0AAP0NL74_9MAGN</name>
<dbReference type="EMBL" id="JBBNAG010000008">
    <property type="protein sequence ID" value="KAK9111772.1"/>
    <property type="molecule type" value="Genomic_DNA"/>
</dbReference>
<proteinExistence type="predicted"/>
<sequence length="167" mass="18019">MSLTSHGGTCLVVVGPPEFLNNSVAEYALKIDIDQNDKRCWHKTRREKKDLNLAKAELVGIRDRIRSDIDGSATSTSATRHMKGNPAYYLLEKEIGENVGCLCGCGGFDLGVHQSCVCKALTPGEEDRASALKMVDEVLKYLTIIGVPAPSSTPKSGATSPNVQVNR</sequence>
<comment type="caution">
    <text evidence="1">The sequence shown here is derived from an EMBL/GenBank/DDBJ whole genome shotgun (WGS) entry which is preliminary data.</text>
</comment>
<keyword evidence="2" id="KW-1185">Reference proteome</keyword>
<dbReference type="Proteomes" id="UP001419268">
    <property type="component" value="Unassembled WGS sequence"/>
</dbReference>
<reference evidence="1 2" key="1">
    <citation type="submission" date="2024-01" db="EMBL/GenBank/DDBJ databases">
        <title>Genome assemblies of Stephania.</title>
        <authorList>
            <person name="Yang L."/>
        </authorList>
    </citation>
    <scope>NUCLEOTIDE SEQUENCE [LARGE SCALE GENOMIC DNA]</scope>
    <source>
        <strain evidence="1">JXDWG</strain>
        <tissue evidence="1">Leaf</tissue>
    </source>
</reference>
<evidence type="ECO:0000313" key="1">
    <source>
        <dbReference type="EMBL" id="KAK9111772.1"/>
    </source>
</evidence>